<evidence type="ECO:0000256" key="5">
    <source>
        <dbReference type="ARBA" id="ARBA00022692"/>
    </source>
</evidence>
<evidence type="ECO:0000256" key="10">
    <source>
        <dbReference type="SAM" id="SignalP"/>
    </source>
</evidence>
<evidence type="ECO:0000313" key="11">
    <source>
        <dbReference type="EMBL" id="STY66840.1"/>
    </source>
</evidence>
<dbReference type="InterPro" id="IPR050286">
    <property type="entry name" value="G_neg_Bact_CarbUptk_Porin"/>
</dbReference>
<evidence type="ECO:0000313" key="16">
    <source>
        <dbReference type="Proteomes" id="UP000318394"/>
    </source>
</evidence>
<dbReference type="GO" id="GO:0015144">
    <property type="term" value="F:carbohydrate transmembrane transporter activity"/>
    <property type="evidence" value="ECO:0007669"/>
    <property type="project" value="TreeGrafter"/>
</dbReference>
<evidence type="ECO:0000256" key="7">
    <source>
        <dbReference type="ARBA" id="ARBA00023114"/>
    </source>
</evidence>
<keyword evidence="10" id="KW-0732">Signal</keyword>
<evidence type="ECO:0000256" key="8">
    <source>
        <dbReference type="ARBA" id="ARBA00023136"/>
    </source>
</evidence>
<dbReference type="Proteomes" id="UP000315164">
    <property type="component" value="Unassembled WGS sequence"/>
</dbReference>
<evidence type="ECO:0000313" key="14">
    <source>
        <dbReference type="Proteomes" id="UP000254031"/>
    </source>
</evidence>
<keyword evidence="5" id="KW-0812">Transmembrane</keyword>
<dbReference type="InterPro" id="IPR003192">
    <property type="entry name" value="Porin_LamB"/>
</dbReference>
<comment type="similarity">
    <text evidence="2">Belongs to the porin LamB (TC 1.B.3) family.</text>
</comment>
<evidence type="ECO:0000256" key="3">
    <source>
        <dbReference type="ARBA" id="ARBA00022448"/>
    </source>
</evidence>
<dbReference type="PANTHER" id="PTHR38762:SF1">
    <property type="entry name" value="CRYPTIC OUTER MEMBRANE PORIN BGLH-RELATED"/>
    <property type="match status" value="1"/>
</dbReference>
<evidence type="ECO:0000313" key="13">
    <source>
        <dbReference type="EMBL" id="TRB76424.1"/>
    </source>
</evidence>
<reference evidence="11 14" key="1">
    <citation type="submission" date="2018-06" db="EMBL/GenBank/DDBJ databases">
        <authorList>
            <consortium name="Pathogen Informatics"/>
            <person name="Doyle S."/>
        </authorList>
    </citation>
    <scope>NUCLEOTIDE SEQUENCE [LARGE SCALE GENOMIC DNA]</scope>
    <source>
        <strain evidence="11 14">NCTC9380</strain>
    </source>
</reference>
<dbReference type="NCBIfam" id="NF006860">
    <property type="entry name" value="PRK09360.1"/>
    <property type="match status" value="1"/>
</dbReference>
<evidence type="ECO:0000313" key="15">
    <source>
        <dbReference type="Proteomes" id="UP000315164"/>
    </source>
</evidence>
<keyword evidence="16" id="KW-1185">Reference proteome</keyword>
<dbReference type="GO" id="GO:0015288">
    <property type="term" value="F:porin activity"/>
    <property type="evidence" value="ECO:0007669"/>
    <property type="project" value="UniProtKB-KW"/>
</dbReference>
<dbReference type="GO" id="GO:0015774">
    <property type="term" value="P:polysaccharide transport"/>
    <property type="evidence" value="ECO:0007669"/>
    <property type="project" value="TreeGrafter"/>
</dbReference>
<keyword evidence="7" id="KW-0626">Porin</keyword>
<dbReference type="EMBL" id="VAJB01000001">
    <property type="protein sequence ID" value="TRB76424.1"/>
    <property type="molecule type" value="Genomic_DNA"/>
</dbReference>
<accession>A0A378NEL6</accession>
<dbReference type="Proteomes" id="UP000318394">
    <property type="component" value="Unassembled WGS sequence"/>
</dbReference>
<dbReference type="SUPFAM" id="SSF56935">
    <property type="entry name" value="Porins"/>
    <property type="match status" value="1"/>
</dbReference>
<evidence type="ECO:0000256" key="4">
    <source>
        <dbReference type="ARBA" id="ARBA00022452"/>
    </source>
</evidence>
<name>A0A378NEL6_MANHA</name>
<sequence length="429" mass="47564">MKKTVLAVAISGAMFAASASAVDFHGYARSGIGWTSGGGEQSAFTVNGGGSKYRLGNESDTYAELKLGQELFKSGEKSIYFDTNLAYGGTLHNNDWTPTSPALRELNVQFKNFADSLPGATLWAGKRFYQRHDVHMNDFYYWDISGPGAGVENIDLGFGKLSLAVTRDTERGGANTFGYTTVYKLDPSTGKIKLDKQRNKADVYNDIFDVRLAGIELWKDGSLELGFDYGNAHAKKGAALEKGATKNGYMVTAEYTQGNFFGGFNKFTAQYATDSMTSWNNGHAQGSKADNKGNMLRLINQGVVQASDKVEVMYALIYEKTKLDNKQGKTWYSAGIRPMYKWNDTMSTLLEVGYDRIKDQATGKKNDLVKYTVAQQWQAGNSIWARPAIRVFGTYARWNDKFNTKARTDAGYKAKDGEFITGVQFEAWW</sequence>
<feature type="signal peptide" evidence="10">
    <location>
        <begin position="1"/>
        <end position="21"/>
    </location>
</feature>
<comment type="subcellular location">
    <subcellularLocation>
        <location evidence="1">Cell outer membrane</location>
        <topology evidence="1">Multi-pass membrane protein</topology>
    </subcellularLocation>
</comment>
<keyword evidence="6" id="KW-0406">Ion transport</keyword>
<keyword evidence="4" id="KW-1134">Transmembrane beta strand</keyword>
<evidence type="ECO:0000256" key="6">
    <source>
        <dbReference type="ARBA" id="ARBA00023065"/>
    </source>
</evidence>
<evidence type="ECO:0000256" key="2">
    <source>
        <dbReference type="ARBA" id="ARBA00007055"/>
    </source>
</evidence>
<dbReference type="KEGG" id="mhaq:WC39_03445"/>
<protein>
    <submittedName>
        <fullName evidence="12">Maltoporin</fullName>
    </submittedName>
    <submittedName>
        <fullName evidence="11">Maltose-inducible porin</fullName>
    </submittedName>
</protein>
<dbReference type="EMBL" id="UGPL01000006">
    <property type="protein sequence ID" value="STY66840.1"/>
    <property type="molecule type" value="Genomic_DNA"/>
</dbReference>
<keyword evidence="8" id="KW-0472">Membrane</keyword>
<feature type="chain" id="PRO_5044586408" evidence="10">
    <location>
        <begin position="22"/>
        <end position="429"/>
    </location>
</feature>
<keyword evidence="9" id="KW-0998">Cell outer membrane</keyword>
<keyword evidence="3" id="KW-0813">Transport</keyword>
<reference evidence="15 16" key="2">
    <citation type="journal article" date="2019" name="Vet. Microbiol.">
        <title>Genetic characterization of susceptible and multi-drug resistant Mannheimia haemolytica isolated from high-risk stocker calves prior to and after antimicrobial metaphylaxis.</title>
        <authorList>
            <person name="Snyder E.R."/>
            <person name="Alvarez-Narvaez S."/>
            <person name="Credille B.C."/>
        </authorList>
    </citation>
    <scope>NUCLEOTIDE SEQUENCE [LARGE SCALE GENOMIC DNA]</scope>
    <source>
        <strain evidence="13 15">UGA-R5-128-1</strain>
        <strain evidence="12 16">UGA-R7-163-1</strain>
    </source>
</reference>
<evidence type="ECO:0000256" key="1">
    <source>
        <dbReference type="ARBA" id="ARBA00004571"/>
    </source>
</evidence>
<evidence type="ECO:0000256" key="9">
    <source>
        <dbReference type="ARBA" id="ARBA00023237"/>
    </source>
</evidence>
<evidence type="ECO:0000313" key="12">
    <source>
        <dbReference type="EMBL" id="TRB40594.1"/>
    </source>
</evidence>
<gene>
    <name evidence="11" type="primary">lamB</name>
    <name evidence="13" type="ORF">FEA53_01205</name>
    <name evidence="12" type="ORF">FEB89_01210</name>
    <name evidence="11" type="ORF">NCTC9380_02171</name>
</gene>
<dbReference type="AlphaFoldDB" id="A0A378NEL6"/>
<dbReference type="GO" id="GO:0006811">
    <property type="term" value="P:monoatomic ion transport"/>
    <property type="evidence" value="ECO:0007669"/>
    <property type="project" value="UniProtKB-KW"/>
</dbReference>
<dbReference type="CDD" id="cd01346">
    <property type="entry name" value="Maltoporin-like"/>
    <property type="match status" value="1"/>
</dbReference>
<proteinExistence type="inferred from homology"/>
<dbReference type="RefSeq" id="WP_006248001.1">
    <property type="nucleotide sequence ID" value="NZ_CP011098.1"/>
</dbReference>
<organism evidence="11 14">
    <name type="scientific">Mannheimia haemolytica</name>
    <name type="common">Pasteurella haemolytica</name>
    <dbReference type="NCBI Taxonomy" id="75985"/>
    <lineage>
        <taxon>Bacteria</taxon>
        <taxon>Pseudomonadati</taxon>
        <taxon>Pseudomonadota</taxon>
        <taxon>Gammaproteobacteria</taxon>
        <taxon>Pasteurellales</taxon>
        <taxon>Pasteurellaceae</taxon>
        <taxon>Mannheimia</taxon>
    </lineage>
</organism>
<dbReference type="PANTHER" id="PTHR38762">
    <property type="entry name" value="CRYPTIC OUTER MEMBRANE PORIN BGLH-RELATED"/>
    <property type="match status" value="1"/>
</dbReference>
<dbReference type="GO" id="GO:0046930">
    <property type="term" value="C:pore complex"/>
    <property type="evidence" value="ECO:0007669"/>
    <property type="project" value="UniProtKB-KW"/>
</dbReference>
<dbReference type="InterPro" id="IPR036998">
    <property type="entry name" value="Porin_LamB_sf"/>
</dbReference>
<dbReference type="Proteomes" id="UP000254031">
    <property type="component" value="Unassembled WGS sequence"/>
</dbReference>
<dbReference type="Pfam" id="PF02264">
    <property type="entry name" value="LamB"/>
    <property type="match status" value="1"/>
</dbReference>
<dbReference type="Gene3D" id="2.40.170.10">
    <property type="entry name" value="Porin, LamB type"/>
    <property type="match status" value="1"/>
</dbReference>
<dbReference type="GO" id="GO:0009279">
    <property type="term" value="C:cell outer membrane"/>
    <property type="evidence" value="ECO:0007669"/>
    <property type="project" value="UniProtKB-SubCell"/>
</dbReference>
<dbReference type="EMBL" id="VAJI01000001">
    <property type="protein sequence ID" value="TRB40594.1"/>
    <property type="molecule type" value="Genomic_DNA"/>
</dbReference>